<feature type="transmembrane region" description="Helical" evidence="6">
    <location>
        <begin position="253"/>
        <end position="273"/>
    </location>
</feature>
<feature type="transmembrane region" description="Helical" evidence="6">
    <location>
        <begin position="484"/>
        <end position="501"/>
    </location>
</feature>
<evidence type="ECO:0000256" key="3">
    <source>
        <dbReference type="ARBA" id="ARBA00022989"/>
    </source>
</evidence>
<proteinExistence type="predicted"/>
<dbReference type="InterPro" id="IPR020846">
    <property type="entry name" value="MFS_dom"/>
</dbReference>
<organism evidence="8 9">
    <name type="scientific">Xylaria grammica</name>
    <dbReference type="NCBI Taxonomy" id="363999"/>
    <lineage>
        <taxon>Eukaryota</taxon>
        <taxon>Fungi</taxon>
        <taxon>Dikarya</taxon>
        <taxon>Ascomycota</taxon>
        <taxon>Pezizomycotina</taxon>
        <taxon>Sordariomycetes</taxon>
        <taxon>Xylariomycetidae</taxon>
        <taxon>Xylariales</taxon>
        <taxon>Xylariaceae</taxon>
        <taxon>Xylaria</taxon>
    </lineage>
</organism>
<dbReference type="PROSITE" id="PS50850">
    <property type="entry name" value="MFS"/>
    <property type="match status" value="1"/>
</dbReference>
<feature type="transmembrane region" description="Helical" evidence="6">
    <location>
        <begin position="189"/>
        <end position="211"/>
    </location>
</feature>
<feature type="region of interest" description="Disordered" evidence="5">
    <location>
        <begin position="1"/>
        <end position="65"/>
    </location>
</feature>
<protein>
    <recommendedName>
        <fullName evidence="7">Major facilitator superfamily (MFS) profile domain-containing protein</fullName>
    </recommendedName>
</protein>
<feature type="transmembrane region" description="Helical" evidence="6">
    <location>
        <begin position="98"/>
        <end position="121"/>
    </location>
</feature>
<feature type="compositionally biased region" description="Polar residues" evidence="5">
    <location>
        <begin position="567"/>
        <end position="577"/>
    </location>
</feature>
<feature type="transmembrane region" description="Helical" evidence="6">
    <location>
        <begin position="507"/>
        <end position="528"/>
    </location>
</feature>
<gene>
    <name evidence="8" type="ORF">EKO27_g5276</name>
</gene>
<evidence type="ECO:0000256" key="2">
    <source>
        <dbReference type="ARBA" id="ARBA00022692"/>
    </source>
</evidence>
<keyword evidence="3 6" id="KW-1133">Transmembrane helix</keyword>
<feature type="transmembrane region" description="Helical" evidence="6">
    <location>
        <begin position="372"/>
        <end position="393"/>
    </location>
</feature>
<evidence type="ECO:0000313" key="8">
    <source>
        <dbReference type="EMBL" id="RWA09827.1"/>
    </source>
</evidence>
<evidence type="ECO:0000313" key="9">
    <source>
        <dbReference type="Proteomes" id="UP000286045"/>
    </source>
</evidence>
<dbReference type="PANTHER" id="PTHR23502:SF64">
    <property type="entry name" value="TRANSPORTER, PUTATIVE (AFU_ORTHOLOGUE AFUA_3G11760)-RELATED"/>
    <property type="match status" value="1"/>
</dbReference>
<evidence type="ECO:0000256" key="6">
    <source>
        <dbReference type="SAM" id="Phobius"/>
    </source>
</evidence>
<feature type="transmembrane region" description="Helical" evidence="6">
    <location>
        <begin position="414"/>
        <end position="433"/>
    </location>
</feature>
<dbReference type="AlphaFoldDB" id="A0A439D5Z6"/>
<feature type="transmembrane region" description="Helical" evidence="6">
    <location>
        <begin position="334"/>
        <end position="352"/>
    </location>
</feature>
<comment type="subcellular location">
    <subcellularLocation>
        <location evidence="1">Membrane</location>
        <topology evidence="1">Multi-pass membrane protein</topology>
    </subcellularLocation>
</comment>
<dbReference type="GO" id="GO:0022857">
    <property type="term" value="F:transmembrane transporter activity"/>
    <property type="evidence" value="ECO:0007669"/>
    <property type="project" value="InterPro"/>
</dbReference>
<dbReference type="InterPro" id="IPR036259">
    <property type="entry name" value="MFS_trans_sf"/>
</dbReference>
<evidence type="ECO:0000256" key="4">
    <source>
        <dbReference type="ARBA" id="ARBA00023136"/>
    </source>
</evidence>
<feature type="region of interest" description="Disordered" evidence="5">
    <location>
        <begin position="554"/>
        <end position="577"/>
    </location>
</feature>
<dbReference type="Gene3D" id="1.20.1250.20">
    <property type="entry name" value="MFS general substrate transporter like domains"/>
    <property type="match status" value="1"/>
</dbReference>
<comment type="caution">
    <text evidence="8">The sequence shown here is derived from an EMBL/GenBank/DDBJ whole genome shotgun (WGS) entry which is preliminary data.</text>
</comment>
<accession>A0A439D5Z6</accession>
<evidence type="ECO:0000259" key="7">
    <source>
        <dbReference type="PROSITE" id="PS50850"/>
    </source>
</evidence>
<feature type="compositionally biased region" description="Basic and acidic residues" evidence="5">
    <location>
        <begin position="53"/>
        <end position="63"/>
    </location>
</feature>
<dbReference type="InterPro" id="IPR011701">
    <property type="entry name" value="MFS"/>
</dbReference>
<feature type="transmembrane region" description="Helical" evidence="6">
    <location>
        <begin position="439"/>
        <end position="463"/>
    </location>
</feature>
<keyword evidence="2 6" id="KW-0812">Transmembrane</keyword>
<dbReference type="EMBL" id="RYZI01000138">
    <property type="protein sequence ID" value="RWA09827.1"/>
    <property type="molecule type" value="Genomic_DNA"/>
</dbReference>
<evidence type="ECO:0000256" key="1">
    <source>
        <dbReference type="ARBA" id="ARBA00004141"/>
    </source>
</evidence>
<dbReference type="Pfam" id="PF07690">
    <property type="entry name" value="MFS_1"/>
    <property type="match status" value="1"/>
</dbReference>
<evidence type="ECO:0000256" key="5">
    <source>
        <dbReference type="SAM" id="MobiDB-lite"/>
    </source>
</evidence>
<feature type="transmembrane region" description="Helical" evidence="6">
    <location>
        <begin position="164"/>
        <end position="183"/>
    </location>
</feature>
<feature type="transmembrane region" description="Helical" evidence="6">
    <location>
        <begin position="223"/>
        <end position="247"/>
    </location>
</feature>
<dbReference type="Proteomes" id="UP000286045">
    <property type="component" value="Unassembled WGS sequence"/>
</dbReference>
<dbReference type="PANTHER" id="PTHR23502">
    <property type="entry name" value="MAJOR FACILITATOR SUPERFAMILY"/>
    <property type="match status" value="1"/>
</dbReference>
<feature type="compositionally biased region" description="Basic and acidic residues" evidence="5">
    <location>
        <begin position="16"/>
        <end position="26"/>
    </location>
</feature>
<feature type="domain" description="Major facilitator superfamily (MFS) profile" evidence="7">
    <location>
        <begin position="99"/>
        <end position="577"/>
    </location>
</feature>
<feature type="transmembrane region" description="Helical" evidence="6">
    <location>
        <begin position="133"/>
        <end position="152"/>
    </location>
</feature>
<dbReference type="GO" id="GO:0005886">
    <property type="term" value="C:plasma membrane"/>
    <property type="evidence" value="ECO:0007669"/>
    <property type="project" value="TreeGrafter"/>
</dbReference>
<feature type="compositionally biased region" description="Basic and acidic residues" evidence="5">
    <location>
        <begin position="554"/>
        <end position="566"/>
    </location>
</feature>
<feature type="compositionally biased region" description="Basic and acidic residues" evidence="5">
    <location>
        <begin position="33"/>
        <end position="44"/>
    </location>
</feature>
<name>A0A439D5Z6_9PEZI</name>
<dbReference type="SUPFAM" id="SSF103473">
    <property type="entry name" value="MFS general substrate transporter"/>
    <property type="match status" value="1"/>
</dbReference>
<keyword evidence="4 6" id="KW-0472">Membrane</keyword>
<keyword evidence="9" id="KW-1185">Reference proteome</keyword>
<sequence length="577" mass="63825">MPEPNIAAPSSLEPVGDNKLDQEHRRSSSSSRPDSKSSRSIHDSGDDDDIDDREQQDRLERCSTKHSAMGDACIQPIDSVVEVPDDFYDRLPPHRKTIILFLVSFSSFLSPISSTSVLAATPEVAAEYNTTGSIVNLVNALYLLFMGLSPIVWGPMSQVYGRRIICLVTGSGFVLTSIGTALAPNLGAFFFFRLFTAFLGTSFLLNGAAVIGDIYRPTERGRATGWFMSGTLIGPAFGPFLGGLIVTYESWRVIFWLQTSLAGVATIGIYFLMPETIFHKKIDDLEGYSGREKGRALLSMLNPWGVLKLFEYPSMNYLLDDVETFTDLGFYTDFILTGLASASLVWNMYSILTPIRYVLNPRYHLTTPLQGGLFYLAPGFGYLAGTFVGGRYADYIVKVYIRKRGVRIPEDRMYSALPFMGLVIPGSVIIYGWCVEKNVGGIPLTVIVLFLQGVSQLLCFPSLNCYCLDVMSGRGAEVIAGNYAVRYLFGCLATAVVLPAIETIGVGWFSTISTFFLLAGTACTYLCIRYGKQWRDNIDAKHKMNKLKEREYKKNRASHDAIEKPKNQNGVVTSSEV</sequence>
<dbReference type="STRING" id="363999.A0A439D5Z6"/>
<reference evidence="8 9" key="1">
    <citation type="submission" date="2018-12" db="EMBL/GenBank/DDBJ databases">
        <title>Draft genome sequence of Xylaria grammica IHI A82.</title>
        <authorList>
            <person name="Buettner E."/>
            <person name="Kellner H."/>
        </authorList>
    </citation>
    <scope>NUCLEOTIDE SEQUENCE [LARGE SCALE GENOMIC DNA]</scope>
    <source>
        <strain evidence="8 9">IHI A82</strain>
    </source>
</reference>